<name>A0A6C0KXC4_9ZZZZ</name>
<evidence type="ECO:0000313" key="2">
    <source>
        <dbReference type="EMBL" id="QHU21901.1"/>
    </source>
</evidence>
<organism evidence="2">
    <name type="scientific">viral metagenome</name>
    <dbReference type="NCBI Taxonomy" id="1070528"/>
    <lineage>
        <taxon>unclassified sequences</taxon>
        <taxon>metagenomes</taxon>
        <taxon>organismal metagenomes</taxon>
    </lineage>
</organism>
<keyword evidence="1" id="KW-0472">Membrane</keyword>
<proteinExistence type="predicted"/>
<reference evidence="2" key="1">
    <citation type="journal article" date="2020" name="Nature">
        <title>Giant virus diversity and host interactions through global metagenomics.</title>
        <authorList>
            <person name="Schulz F."/>
            <person name="Roux S."/>
            <person name="Paez-Espino D."/>
            <person name="Jungbluth S."/>
            <person name="Walsh D.A."/>
            <person name="Denef V.J."/>
            <person name="McMahon K.D."/>
            <person name="Konstantinidis K.T."/>
            <person name="Eloe-Fadrosh E.A."/>
            <person name="Kyrpides N.C."/>
            <person name="Woyke T."/>
        </authorList>
    </citation>
    <scope>NUCLEOTIDE SEQUENCE</scope>
    <source>
        <strain evidence="2">GVMAG-S-3300013286-35</strain>
    </source>
</reference>
<accession>A0A6C0KXC4</accession>
<sequence length="87" mass="9433">MEFSKWIANDNVAILVSCVLGFGVAALFRPLCKGPDCVILRGPPVAQIRGSVYQIGEKCHEFNAKAVECPTDSETKVVETFTFAAIN</sequence>
<protein>
    <submittedName>
        <fullName evidence="2">Uncharacterized protein</fullName>
    </submittedName>
</protein>
<keyword evidence="1" id="KW-1133">Transmembrane helix</keyword>
<keyword evidence="1" id="KW-0812">Transmembrane</keyword>
<evidence type="ECO:0000256" key="1">
    <source>
        <dbReference type="SAM" id="Phobius"/>
    </source>
</evidence>
<dbReference type="EMBL" id="MN740993">
    <property type="protein sequence ID" value="QHU21901.1"/>
    <property type="molecule type" value="Genomic_DNA"/>
</dbReference>
<feature type="transmembrane region" description="Helical" evidence="1">
    <location>
        <begin position="12"/>
        <end position="31"/>
    </location>
</feature>
<dbReference type="AlphaFoldDB" id="A0A6C0KXC4"/>